<feature type="compositionally biased region" description="Pro residues" evidence="1">
    <location>
        <begin position="68"/>
        <end position="81"/>
    </location>
</feature>
<evidence type="ECO:0000313" key="3">
    <source>
        <dbReference type="Proteomes" id="UP001054821"/>
    </source>
</evidence>
<dbReference type="Proteomes" id="UP001054821">
    <property type="component" value="Chromosome 6"/>
</dbReference>
<evidence type="ECO:0000313" key="2">
    <source>
        <dbReference type="EMBL" id="KAI5325917.1"/>
    </source>
</evidence>
<dbReference type="EMBL" id="JAJFAZ020000006">
    <property type="protein sequence ID" value="KAI5325917.1"/>
    <property type="molecule type" value="Genomic_DNA"/>
</dbReference>
<feature type="compositionally biased region" description="Low complexity" evidence="1">
    <location>
        <begin position="82"/>
        <end position="91"/>
    </location>
</feature>
<protein>
    <recommendedName>
        <fullName evidence="4">Transposable element protein</fullName>
    </recommendedName>
</protein>
<gene>
    <name evidence="2" type="ORF">L3X38_034991</name>
</gene>
<comment type="caution">
    <text evidence="2">The sequence shown here is derived from an EMBL/GenBank/DDBJ whole genome shotgun (WGS) entry which is preliminary data.</text>
</comment>
<proteinExistence type="predicted"/>
<dbReference type="AlphaFoldDB" id="A0AAD4VKK9"/>
<name>A0AAD4VKK9_PRUDU</name>
<feature type="region of interest" description="Disordered" evidence="1">
    <location>
        <begin position="59"/>
        <end position="108"/>
    </location>
</feature>
<organism evidence="2 3">
    <name type="scientific">Prunus dulcis</name>
    <name type="common">Almond</name>
    <name type="synonym">Amygdalus dulcis</name>
    <dbReference type="NCBI Taxonomy" id="3755"/>
    <lineage>
        <taxon>Eukaryota</taxon>
        <taxon>Viridiplantae</taxon>
        <taxon>Streptophyta</taxon>
        <taxon>Embryophyta</taxon>
        <taxon>Tracheophyta</taxon>
        <taxon>Spermatophyta</taxon>
        <taxon>Magnoliopsida</taxon>
        <taxon>eudicotyledons</taxon>
        <taxon>Gunneridae</taxon>
        <taxon>Pentapetalae</taxon>
        <taxon>rosids</taxon>
        <taxon>fabids</taxon>
        <taxon>Rosales</taxon>
        <taxon>Rosaceae</taxon>
        <taxon>Amygdaloideae</taxon>
        <taxon>Amygdaleae</taxon>
        <taxon>Prunus</taxon>
    </lineage>
</organism>
<keyword evidence="3" id="KW-1185">Reference proteome</keyword>
<evidence type="ECO:0000256" key="1">
    <source>
        <dbReference type="SAM" id="MobiDB-lite"/>
    </source>
</evidence>
<evidence type="ECO:0008006" key="4">
    <source>
        <dbReference type="Google" id="ProtNLM"/>
    </source>
</evidence>
<sequence>MPLSYWAEAFHTATYLINRLPTRVLQNVSPYHRHVVFYEHFFPFKDTIITPPLAARSPSAPEVAIEIRPPPPSSPLPPTPQPAASSPPLQTYCHALDPEVGKNPAPGA</sequence>
<accession>A0AAD4VKK9</accession>
<reference evidence="2 3" key="1">
    <citation type="journal article" date="2022" name="G3 (Bethesda)">
        <title>Whole-genome sequence and methylome profiling of the almond [Prunus dulcis (Mill.) D.A. Webb] cultivar 'Nonpareil'.</title>
        <authorList>
            <person name="D'Amico-Willman K.M."/>
            <person name="Ouma W.Z."/>
            <person name="Meulia T."/>
            <person name="Sideli G.M."/>
            <person name="Gradziel T.M."/>
            <person name="Fresnedo-Ramirez J."/>
        </authorList>
    </citation>
    <scope>NUCLEOTIDE SEQUENCE [LARGE SCALE GENOMIC DNA]</scope>
    <source>
        <strain evidence="2">Clone GOH B32 T37-40</strain>
    </source>
</reference>